<comment type="caution">
    <text evidence="4">The sequence shown here is derived from an EMBL/GenBank/DDBJ whole genome shotgun (WGS) entry which is preliminary data.</text>
</comment>
<organism evidence="4 5">
    <name type="scientific">Discostella pseudostelligera</name>
    <dbReference type="NCBI Taxonomy" id="259834"/>
    <lineage>
        <taxon>Eukaryota</taxon>
        <taxon>Sar</taxon>
        <taxon>Stramenopiles</taxon>
        <taxon>Ochrophyta</taxon>
        <taxon>Bacillariophyta</taxon>
        <taxon>Coscinodiscophyceae</taxon>
        <taxon>Thalassiosirophycidae</taxon>
        <taxon>Stephanodiscales</taxon>
        <taxon>Stephanodiscaceae</taxon>
        <taxon>Discostella</taxon>
    </lineage>
</organism>
<feature type="transmembrane region" description="Helical" evidence="2">
    <location>
        <begin position="325"/>
        <end position="353"/>
    </location>
</feature>
<name>A0ABD3N5Z6_9STRA</name>
<keyword evidence="2" id="KW-0812">Transmembrane</keyword>
<keyword evidence="2" id="KW-1133">Transmembrane helix</keyword>
<keyword evidence="2" id="KW-0472">Membrane</keyword>
<dbReference type="AlphaFoldDB" id="A0ABD3N5Z6"/>
<feature type="signal peptide" evidence="3">
    <location>
        <begin position="1"/>
        <end position="32"/>
    </location>
</feature>
<reference evidence="4 5" key="1">
    <citation type="submission" date="2024-10" db="EMBL/GenBank/DDBJ databases">
        <title>Updated reference genomes for cyclostephanoid diatoms.</title>
        <authorList>
            <person name="Roberts W.R."/>
            <person name="Alverson A.J."/>
        </authorList>
    </citation>
    <scope>NUCLEOTIDE SEQUENCE [LARGE SCALE GENOMIC DNA]</scope>
    <source>
        <strain evidence="4 5">AJA232-27</strain>
    </source>
</reference>
<gene>
    <name evidence="4" type="ORF">ACHAWU_006436</name>
</gene>
<keyword evidence="5" id="KW-1185">Reference proteome</keyword>
<dbReference type="Proteomes" id="UP001530293">
    <property type="component" value="Unassembled WGS sequence"/>
</dbReference>
<evidence type="ECO:0000313" key="5">
    <source>
        <dbReference type="Proteomes" id="UP001530293"/>
    </source>
</evidence>
<feature type="compositionally biased region" description="Basic and acidic residues" evidence="1">
    <location>
        <begin position="494"/>
        <end position="514"/>
    </location>
</feature>
<evidence type="ECO:0000256" key="2">
    <source>
        <dbReference type="SAM" id="Phobius"/>
    </source>
</evidence>
<keyword evidence="3" id="KW-0732">Signal</keyword>
<accession>A0ABD3N5Z6</accession>
<dbReference type="EMBL" id="JALLBG020000031">
    <property type="protein sequence ID" value="KAL3771059.1"/>
    <property type="molecule type" value="Genomic_DNA"/>
</dbReference>
<feature type="region of interest" description="Disordered" evidence="1">
    <location>
        <begin position="460"/>
        <end position="517"/>
    </location>
</feature>
<proteinExistence type="predicted"/>
<feature type="compositionally biased region" description="Polar residues" evidence="1">
    <location>
        <begin position="603"/>
        <end position="625"/>
    </location>
</feature>
<evidence type="ECO:0000313" key="4">
    <source>
        <dbReference type="EMBL" id="KAL3771059.1"/>
    </source>
</evidence>
<evidence type="ECO:0000256" key="1">
    <source>
        <dbReference type="SAM" id="MobiDB-lite"/>
    </source>
</evidence>
<evidence type="ECO:0000256" key="3">
    <source>
        <dbReference type="SAM" id="SignalP"/>
    </source>
</evidence>
<feature type="region of interest" description="Disordered" evidence="1">
    <location>
        <begin position="595"/>
        <end position="669"/>
    </location>
</feature>
<sequence length="669" mass="73520">MKSNRRRPSIGTAASAVVVAAIAILTTAPSSTTTPGGSLFVQGQAYVCDIVICPNGLFNQGKCVCECIPPYCPDQFGNCQSLAGNCGGNPWEECVRGINCPWWVNPLKAEGCTTGPVVPIDEWTIYNTREACCSTNFPNSEICDPVEPDPPTRYPTIALEDDDDEIIPLRIELTGLPKGISMSQLKDELETVLKRILLRLAETVAGLQIRKLEERVSSSASTGDDTEEELVYYNVHVMRVEDAKFGPTVINAVRDSYDEMYSQIQTFSDTDNLGEDFAFNVCTMNKGEYDLCAVEETAAPNPVPAPVPVPTVTIIEPGVDEDGGIAGWAIALIIILCLSLICCGGYAIAVMCFGVTNCFKDPDDDGPKKIHNDLYLEDNRHNHLPLDYEKRLAIMDGGRSEADDRPRLAIMDGSVASRSRATSYNFTHRSGGPSLQRTYADDDHQISIRSQDPSFATLSTYGSKRRQSRDPTMYITGQDGRIDPGMSVNSFRTRGGESGRFYSDEPQMKPKREPTMYVDGKATGEFPASKYMHDAASKGAEGQQNPVMYEDVYSVEEDSYVYNIHERYGMGGSNRNMEYERSEPNFAHKSTADFEHQGHHQYDSSSYGEVESCRTQEPSASVSTAKSKKPEMISGHPNNYRVREPSVSGKSAFSKHSKATNHSSGVYSG</sequence>
<feature type="compositionally biased region" description="Polar residues" evidence="1">
    <location>
        <begin position="660"/>
        <end position="669"/>
    </location>
</feature>
<protein>
    <submittedName>
        <fullName evidence="4">Uncharacterized protein</fullName>
    </submittedName>
</protein>
<feature type="chain" id="PRO_5044779406" evidence="3">
    <location>
        <begin position="33"/>
        <end position="669"/>
    </location>
</feature>